<keyword evidence="2" id="KW-0472">Membrane</keyword>
<dbReference type="STRING" id="1077348.A0A2G8SMD5"/>
<name>A0A2G8SMD5_9APHY</name>
<protein>
    <recommendedName>
        <fullName evidence="3">DUF6534 domain-containing protein</fullName>
    </recommendedName>
</protein>
<proteinExistence type="predicted"/>
<gene>
    <name evidence="4" type="ORF">GSI_02721</name>
</gene>
<dbReference type="PANTHER" id="PTHR40465">
    <property type="entry name" value="CHROMOSOME 1, WHOLE GENOME SHOTGUN SEQUENCE"/>
    <property type="match status" value="1"/>
</dbReference>
<dbReference type="Proteomes" id="UP000230002">
    <property type="component" value="Unassembled WGS sequence"/>
</dbReference>
<feature type="compositionally biased region" description="Basic and acidic residues" evidence="1">
    <location>
        <begin position="303"/>
        <end position="312"/>
    </location>
</feature>
<evidence type="ECO:0000313" key="4">
    <source>
        <dbReference type="EMBL" id="PIL34934.1"/>
    </source>
</evidence>
<feature type="region of interest" description="Disordered" evidence="1">
    <location>
        <begin position="291"/>
        <end position="312"/>
    </location>
</feature>
<feature type="transmembrane region" description="Helical" evidence="2">
    <location>
        <begin position="244"/>
        <end position="264"/>
    </location>
</feature>
<keyword evidence="5" id="KW-1185">Reference proteome</keyword>
<comment type="caution">
    <text evidence="4">The sequence shown here is derived from an EMBL/GenBank/DDBJ whole genome shotgun (WGS) entry which is preliminary data.</text>
</comment>
<dbReference type="InterPro" id="IPR045339">
    <property type="entry name" value="DUF6534"/>
</dbReference>
<dbReference type="AlphaFoldDB" id="A0A2G8SMD5"/>
<dbReference type="PANTHER" id="PTHR40465:SF1">
    <property type="entry name" value="DUF6534 DOMAIN-CONTAINING PROTEIN"/>
    <property type="match status" value="1"/>
</dbReference>
<feature type="transmembrane region" description="Helical" evidence="2">
    <location>
        <begin position="103"/>
        <end position="121"/>
    </location>
</feature>
<feature type="domain" description="DUF6534" evidence="3">
    <location>
        <begin position="182"/>
        <end position="267"/>
    </location>
</feature>
<evidence type="ECO:0000256" key="2">
    <source>
        <dbReference type="SAM" id="Phobius"/>
    </source>
</evidence>
<feature type="transmembrane region" description="Helical" evidence="2">
    <location>
        <begin position="133"/>
        <end position="153"/>
    </location>
</feature>
<feature type="transmembrane region" description="Helical" evidence="2">
    <location>
        <begin position="26"/>
        <end position="48"/>
    </location>
</feature>
<organism evidence="4 5">
    <name type="scientific">Ganoderma sinense ZZ0214-1</name>
    <dbReference type="NCBI Taxonomy" id="1077348"/>
    <lineage>
        <taxon>Eukaryota</taxon>
        <taxon>Fungi</taxon>
        <taxon>Dikarya</taxon>
        <taxon>Basidiomycota</taxon>
        <taxon>Agaricomycotina</taxon>
        <taxon>Agaricomycetes</taxon>
        <taxon>Polyporales</taxon>
        <taxon>Polyporaceae</taxon>
        <taxon>Ganoderma</taxon>
    </lineage>
</organism>
<keyword evidence="2" id="KW-0812">Transmembrane</keyword>
<reference evidence="4 5" key="1">
    <citation type="journal article" date="2015" name="Sci. Rep.">
        <title>Chromosome-level genome map provides insights into diverse defense mechanisms in the medicinal fungus Ganoderma sinense.</title>
        <authorList>
            <person name="Zhu Y."/>
            <person name="Xu J."/>
            <person name="Sun C."/>
            <person name="Zhou S."/>
            <person name="Xu H."/>
            <person name="Nelson D.R."/>
            <person name="Qian J."/>
            <person name="Song J."/>
            <person name="Luo H."/>
            <person name="Xiang L."/>
            <person name="Li Y."/>
            <person name="Xu Z."/>
            <person name="Ji A."/>
            <person name="Wang L."/>
            <person name="Lu S."/>
            <person name="Hayward A."/>
            <person name="Sun W."/>
            <person name="Li X."/>
            <person name="Schwartz D.C."/>
            <person name="Wang Y."/>
            <person name="Chen S."/>
        </authorList>
    </citation>
    <scope>NUCLEOTIDE SEQUENCE [LARGE SCALE GENOMIC DNA]</scope>
    <source>
        <strain evidence="4 5">ZZ0214-1</strain>
    </source>
</reference>
<dbReference type="Pfam" id="PF20152">
    <property type="entry name" value="DUF6534"/>
    <property type="match status" value="1"/>
</dbReference>
<accession>A0A2G8SMD5</accession>
<evidence type="ECO:0000259" key="3">
    <source>
        <dbReference type="Pfam" id="PF20152"/>
    </source>
</evidence>
<dbReference type="OrthoDB" id="2755157at2759"/>
<feature type="transmembrane region" description="Helical" evidence="2">
    <location>
        <begin position="173"/>
        <end position="197"/>
    </location>
</feature>
<keyword evidence="2" id="KW-1133">Transmembrane helix</keyword>
<evidence type="ECO:0000256" key="1">
    <source>
        <dbReference type="SAM" id="MobiDB-lite"/>
    </source>
</evidence>
<feature type="compositionally biased region" description="Polar residues" evidence="1">
    <location>
        <begin position="291"/>
        <end position="302"/>
    </location>
</feature>
<evidence type="ECO:0000313" key="5">
    <source>
        <dbReference type="Proteomes" id="UP000230002"/>
    </source>
</evidence>
<dbReference type="EMBL" id="AYKW01000004">
    <property type="protein sequence ID" value="PIL34934.1"/>
    <property type="molecule type" value="Genomic_DNA"/>
</dbReference>
<sequence length="335" mass="37019">MDSDAAAAAAAEAALISALKEALSCLVLGTIFATCVYGVSILQVYIYFRKCREDATHFAMRSFVAILFILDTISLALTVQVLYEYTVTDFGQPMLLLNVPRSLVFFQVISVLIACLVQLFFAHRIWALSKHNYLLVGSIFVLALCSFGPGLALSIRLWDHANITYFAMLSTRILGGIASGLSVLCDIIIVLALCYYLHSKRTGFKRTDTMIDHLIVYAINRGILTAICQTGHMVSIAAYPSHSYFFVFGLLESKLYINTLLATLNAQKAMRREGTNIVELGTQILDRISGNTPVTSRTGNHLRSSDGRHDDTSESFVFDLSHDKARTHSDMGHKV</sequence>
<feature type="transmembrane region" description="Helical" evidence="2">
    <location>
        <begin position="60"/>
        <end position="83"/>
    </location>
</feature>
<feature type="transmembrane region" description="Helical" evidence="2">
    <location>
        <begin position="218"/>
        <end position="238"/>
    </location>
</feature>